<organism evidence="1">
    <name type="scientific">Brachypodium distachyon</name>
    <name type="common">Purple false brome</name>
    <name type="synonym">Trachynia distachya</name>
    <dbReference type="NCBI Taxonomy" id="15368"/>
    <lineage>
        <taxon>Eukaryota</taxon>
        <taxon>Viridiplantae</taxon>
        <taxon>Streptophyta</taxon>
        <taxon>Embryophyta</taxon>
        <taxon>Tracheophyta</taxon>
        <taxon>Spermatophyta</taxon>
        <taxon>Magnoliopsida</taxon>
        <taxon>Liliopsida</taxon>
        <taxon>Poales</taxon>
        <taxon>Poaceae</taxon>
        <taxon>BOP clade</taxon>
        <taxon>Pooideae</taxon>
        <taxon>Stipodae</taxon>
        <taxon>Brachypodieae</taxon>
        <taxon>Brachypodium</taxon>
    </lineage>
</organism>
<evidence type="ECO:0000313" key="1">
    <source>
        <dbReference type="EMBL" id="KQJ81556.2"/>
    </source>
</evidence>
<protein>
    <recommendedName>
        <fullName evidence="4">F-box domain-containing protein</fullName>
    </recommendedName>
</protein>
<dbReference type="EnsemblPlants" id="KQJ81556">
    <property type="protein sequence ID" value="KQJ81556"/>
    <property type="gene ID" value="BRADI_5g01389v3"/>
</dbReference>
<dbReference type="SUPFAM" id="SSF52047">
    <property type="entry name" value="RNI-like"/>
    <property type="match status" value="1"/>
</dbReference>
<proteinExistence type="predicted"/>
<keyword evidence="3" id="KW-1185">Reference proteome</keyword>
<dbReference type="PANTHER" id="PTHR38926">
    <property type="entry name" value="F-BOX DOMAIN CONTAINING PROTEIN, EXPRESSED"/>
    <property type="match status" value="1"/>
</dbReference>
<dbReference type="Gene3D" id="3.80.10.10">
    <property type="entry name" value="Ribonuclease Inhibitor"/>
    <property type="match status" value="1"/>
</dbReference>
<accession>A0A0Q3E5S8</accession>
<dbReference type="PANTHER" id="PTHR38926:SF28">
    <property type="entry name" value="F-BOX PROTEIN SKIP19"/>
    <property type="match status" value="1"/>
</dbReference>
<dbReference type="Gramene" id="KQJ81556">
    <property type="protein sequence ID" value="KQJ81556"/>
    <property type="gene ID" value="BRADI_5g01389v3"/>
</dbReference>
<reference evidence="1 2" key="1">
    <citation type="journal article" date="2010" name="Nature">
        <title>Genome sequencing and analysis of the model grass Brachypodium distachyon.</title>
        <authorList>
            <consortium name="International Brachypodium Initiative"/>
        </authorList>
    </citation>
    <scope>NUCLEOTIDE SEQUENCE [LARGE SCALE GENOMIC DNA]</scope>
    <source>
        <strain evidence="1 2">Bd21</strain>
    </source>
</reference>
<dbReference type="Proteomes" id="UP000008810">
    <property type="component" value="Chromosome 5"/>
</dbReference>
<dbReference type="InterPro" id="IPR032675">
    <property type="entry name" value="LRR_dom_sf"/>
</dbReference>
<dbReference type="InParanoid" id="A0A0Q3E5S8"/>
<name>A0A0Q3E5S8_BRADI</name>
<reference evidence="1" key="2">
    <citation type="submission" date="2017-06" db="EMBL/GenBank/DDBJ databases">
        <title>WGS assembly of Brachypodium distachyon.</title>
        <authorList>
            <consortium name="The International Brachypodium Initiative"/>
            <person name="Lucas S."/>
            <person name="Harmon-Smith M."/>
            <person name="Lail K."/>
            <person name="Tice H."/>
            <person name="Grimwood J."/>
            <person name="Bruce D."/>
            <person name="Barry K."/>
            <person name="Shu S."/>
            <person name="Lindquist E."/>
            <person name="Wang M."/>
            <person name="Pitluck S."/>
            <person name="Vogel J.P."/>
            <person name="Garvin D.F."/>
            <person name="Mockler T.C."/>
            <person name="Schmutz J."/>
            <person name="Rokhsar D."/>
            <person name="Bevan M.W."/>
        </authorList>
    </citation>
    <scope>NUCLEOTIDE SEQUENCE</scope>
    <source>
        <strain evidence="1">Bd21</strain>
    </source>
</reference>
<reference evidence="2" key="3">
    <citation type="submission" date="2018-08" db="UniProtKB">
        <authorList>
            <consortium name="EnsemblPlants"/>
        </authorList>
    </citation>
    <scope>IDENTIFICATION</scope>
    <source>
        <strain evidence="2">cv. Bd21</strain>
    </source>
</reference>
<evidence type="ECO:0000313" key="2">
    <source>
        <dbReference type="EnsemblPlants" id="KQJ81556"/>
    </source>
</evidence>
<evidence type="ECO:0000313" key="3">
    <source>
        <dbReference type="Proteomes" id="UP000008810"/>
    </source>
</evidence>
<gene>
    <name evidence="1" type="ORF">BRADI_5g01389v3</name>
</gene>
<dbReference type="AlphaFoldDB" id="A0A0Q3E5S8"/>
<dbReference type="STRING" id="15368.A0A0Q3E5S8"/>
<dbReference type="EMBL" id="CM000884">
    <property type="protein sequence ID" value="KQJ81556.2"/>
    <property type="molecule type" value="Genomic_DNA"/>
</dbReference>
<evidence type="ECO:0008006" key="4">
    <source>
        <dbReference type="Google" id="ProtNLM"/>
    </source>
</evidence>
<dbReference type="OrthoDB" id="1929062at2759"/>
<sequence>MAHAAVRRSRGCEALRGEGAVDEWVISLLENSPHSLKSLRMISCERITDRLSNSIPWFYKLEELEISNCDPGAFSSTCIVVGNSCPNMKRFRLSSPRFYKRRRRRIDCEVEGITRMRGLRSLQLFAQTISTDGLSSILNSCVQLESLDIRHCFNIEMEEEMVAN</sequence>